<feature type="compositionally biased region" description="Polar residues" evidence="4">
    <location>
        <begin position="275"/>
        <end position="291"/>
    </location>
</feature>
<keyword evidence="5" id="KW-0472">Membrane</keyword>
<proteinExistence type="predicted"/>
<evidence type="ECO:0000256" key="2">
    <source>
        <dbReference type="ARBA" id="ARBA00023125"/>
    </source>
</evidence>
<dbReference type="Gene3D" id="1.10.10.60">
    <property type="entry name" value="Homeodomain-like"/>
    <property type="match status" value="1"/>
</dbReference>
<dbReference type="PRINTS" id="PR00032">
    <property type="entry name" value="HTHARAC"/>
</dbReference>
<keyword evidence="3" id="KW-0804">Transcription</keyword>
<name>A0A8I1MAJ1_9PROT</name>
<evidence type="ECO:0000256" key="5">
    <source>
        <dbReference type="SAM" id="Phobius"/>
    </source>
</evidence>
<sequence>MTGWTEYISITVAVVGLIQAVFLCLILRSEGARAFGANRWMMIFIFAIACNLIEDVIEHFVSPDVDRALELFFGPINFVIAPAIYLYFREISGKPSRRPWIHAILPMVVFNLIAWIITHDGGRTIALDGGYTVRQLIAVFCWTAIFVQISLYIALLWRVACRYFQQTQEQLGADRDLMRRWIGVILGGLTLVFVTVAIGKIVGLYLPRSTEMFGTEMAFVAVLFAMTYEIATRPALFVMADWPSDTDIDDADDGPVIIRQDRFLRSGHPDPVPTSPQVSPSAPASEQGQTARKTDDPVTRTVPIPVTSPVRPLLDEEGLARAIAQLTDIQNRGDILLDPLVSLPKLARAVGVTPNQLSYVLNHHIGQSFFDFVNAARIAEARSVLLLEPDRTILDIALTVGFNSKSTFNLAFKKITGETPSAFREAGRDNAVAPPADQPLDQPADQPAATKIAASLAQKAAVLANPGSGPNPGNGDTAQGAVGKS</sequence>
<dbReference type="Pfam" id="PF12833">
    <property type="entry name" value="HTH_18"/>
    <property type="match status" value="1"/>
</dbReference>
<dbReference type="SUPFAM" id="SSF46689">
    <property type="entry name" value="Homeodomain-like"/>
    <property type="match status" value="1"/>
</dbReference>
<protein>
    <submittedName>
        <fullName evidence="7">AraC family transcriptional regulator</fullName>
    </submittedName>
</protein>
<feature type="region of interest" description="Disordered" evidence="4">
    <location>
        <begin position="265"/>
        <end position="306"/>
    </location>
</feature>
<accession>A0A8I1MAJ1</accession>
<dbReference type="InterPro" id="IPR018062">
    <property type="entry name" value="HTH_AraC-typ_CS"/>
</dbReference>
<feature type="transmembrane region" description="Helical" evidence="5">
    <location>
        <begin position="69"/>
        <end position="88"/>
    </location>
</feature>
<reference evidence="7" key="1">
    <citation type="submission" date="2020-12" db="EMBL/GenBank/DDBJ databases">
        <title>Oil enriched cultivation method for isolating marine PHA-producing bacteria.</title>
        <authorList>
            <person name="Zheng W."/>
            <person name="Yu S."/>
            <person name="Huang Y."/>
        </authorList>
    </citation>
    <scope>NUCLEOTIDE SEQUENCE</scope>
    <source>
        <strain evidence="7">SY-2-3</strain>
    </source>
</reference>
<feature type="transmembrane region" description="Helical" evidence="5">
    <location>
        <begin position="39"/>
        <end position="57"/>
    </location>
</feature>
<feature type="transmembrane region" description="Helical" evidence="5">
    <location>
        <begin position="181"/>
        <end position="206"/>
    </location>
</feature>
<comment type="caution">
    <text evidence="7">The sequence shown here is derived from an EMBL/GenBank/DDBJ whole genome shotgun (WGS) entry which is preliminary data.</text>
</comment>
<dbReference type="InterPro" id="IPR020449">
    <property type="entry name" value="Tscrpt_reg_AraC-type_HTH"/>
</dbReference>
<dbReference type="EMBL" id="JAEKJW010000003">
    <property type="protein sequence ID" value="MBN8197871.1"/>
    <property type="molecule type" value="Genomic_DNA"/>
</dbReference>
<feature type="region of interest" description="Disordered" evidence="4">
    <location>
        <begin position="429"/>
        <end position="451"/>
    </location>
</feature>
<dbReference type="Proteomes" id="UP000664405">
    <property type="component" value="Unassembled WGS sequence"/>
</dbReference>
<feature type="compositionally biased region" description="Low complexity" evidence="4">
    <location>
        <begin position="463"/>
        <end position="475"/>
    </location>
</feature>
<dbReference type="SMART" id="SM00342">
    <property type="entry name" value="HTH_ARAC"/>
    <property type="match status" value="1"/>
</dbReference>
<evidence type="ECO:0000256" key="3">
    <source>
        <dbReference type="ARBA" id="ARBA00023163"/>
    </source>
</evidence>
<keyword evidence="1" id="KW-0805">Transcription regulation</keyword>
<keyword evidence="5" id="KW-1133">Transmembrane helix</keyword>
<evidence type="ECO:0000313" key="7">
    <source>
        <dbReference type="EMBL" id="MBN8197871.1"/>
    </source>
</evidence>
<dbReference type="RefSeq" id="WP_206927954.1">
    <property type="nucleotide sequence ID" value="NZ_JAEKJW010000003.1"/>
</dbReference>
<organism evidence="7 8">
    <name type="scientific">Thalassospira povalilytica</name>
    <dbReference type="NCBI Taxonomy" id="732237"/>
    <lineage>
        <taxon>Bacteria</taxon>
        <taxon>Pseudomonadati</taxon>
        <taxon>Pseudomonadota</taxon>
        <taxon>Alphaproteobacteria</taxon>
        <taxon>Rhodospirillales</taxon>
        <taxon>Thalassospiraceae</taxon>
        <taxon>Thalassospira</taxon>
    </lineage>
</organism>
<evidence type="ECO:0000256" key="4">
    <source>
        <dbReference type="SAM" id="MobiDB-lite"/>
    </source>
</evidence>
<keyword evidence="2" id="KW-0238">DNA-binding</keyword>
<feature type="transmembrane region" description="Helical" evidence="5">
    <location>
        <begin position="6"/>
        <end position="27"/>
    </location>
</feature>
<dbReference type="PANTHER" id="PTHR43280">
    <property type="entry name" value="ARAC-FAMILY TRANSCRIPTIONAL REGULATOR"/>
    <property type="match status" value="1"/>
</dbReference>
<dbReference type="InterPro" id="IPR018060">
    <property type="entry name" value="HTH_AraC"/>
</dbReference>
<dbReference type="GO" id="GO:0003700">
    <property type="term" value="F:DNA-binding transcription factor activity"/>
    <property type="evidence" value="ECO:0007669"/>
    <property type="project" value="InterPro"/>
</dbReference>
<dbReference type="PANTHER" id="PTHR43280:SF29">
    <property type="entry name" value="ARAC-FAMILY TRANSCRIPTIONAL REGULATOR"/>
    <property type="match status" value="1"/>
</dbReference>
<evidence type="ECO:0000256" key="1">
    <source>
        <dbReference type="ARBA" id="ARBA00023015"/>
    </source>
</evidence>
<feature type="transmembrane region" description="Helical" evidence="5">
    <location>
        <begin position="100"/>
        <end position="117"/>
    </location>
</feature>
<keyword evidence="5" id="KW-0812">Transmembrane</keyword>
<feature type="compositionally biased region" description="Low complexity" evidence="4">
    <location>
        <begin position="433"/>
        <end position="451"/>
    </location>
</feature>
<dbReference type="PROSITE" id="PS00041">
    <property type="entry name" value="HTH_ARAC_FAMILY_1"/>
    <property type="match status" value="1"/>
</dbReference>
<dbReference type="GO" id="GO:0043565">
    <property type="term" value="F:sequence-specific DNA binding"/>
    <property type="evidence" value="ECO:0007669"/>
    <property type="project" value="InterPro"/>
</dbReference>
<feature type="region of interest" description="Disordered" evidence="4">
    <location>
        <begin position="463"/>
        <end position="485"/>
    </location>
</feature>
<dbReference type="AlphaFoldDB" id="A0A8I1MAJ1"/>
<gene>
    <name evidence="7" type="ORF">JF547_15495</name>
</gene>
<dbReference type="PROSITE" id="PS01124">
    <property type="entry name" value="HTH_ARAC_FAMILY_2"/>
    <property type="match status" value="1"/>
</dbReference>
<evidence type="ECO:0000313" key="8">
    <source>
        <dbReference type="Proteomes" id="UP000664405"/>
    </source>
</evidence>
<feature type="transmembrane region" description="Helical" evidence="5">
    <location>
        <begin position="137"/>
        <end position="160"/>
    </location>
</feature>
<evidence type="ECO:0000259" key="6">
    <source>
        <dbReference type="PROSITE" id="PS01124"/>
    </source>
</evidence>
<feature type="domain" description="HTH araC/xylS-type" evidence="6">
    <location>
        <begin position="320"/>
        <end position="426"/>
    </location>
</feature>
<dbReference type="InterPro" id="IPR009057">
    <property type="entry name" value="Homeodomain-like_sf"/>
</dbReference>